<accession>A0ABU1AG67</accession>
<keyword evidence="2" id="KW-1185">Reference proteome</keyword>
<dbReference type="Proteomes" id="UP001243717">
    <property type="component" value="Unassembled WGS sequence"/>
</dbReference>
<name>A0ABU1AG67_9BACT</name>
<gene>
    <name evidence="1" type="ORF">QEH59_01885</name>
</gene>
<proteinExistence type="predicted"/>
<evidence type="ECO:0000313" key="1">
    <source>
        <dbReference type="EMBL" id="MDQ8193158.1"/>
    </source>
</evidence>
<comment type="caution">
    <text evidence="1">The sequence shown here is derived from an EMBL/GenBank/DDBJ whole genome shotgun (WGS) entry which is preliminary data.</text>
</comment>
<reference evidence="1 2" key="1">
    <citation type="submission" date="2023-04" db="EMBL/GenBank/DDBJ databases">
        <title>A novel bacteria isolated from coastal sediment.</title>
        <authorList>
            <person name="Liu X.-J."/>
            <person name="Du Z.-J."/>
        </authorList>
    </citation>
    <scope>NUCLEOTIDE SEQUENCE [LARGE SCALE GENOMIC DNA]</scope>
    <source>
        <strain evidence="1 2">SDUM461004</strain>
    </source>
</reference>
<dbReference type="RefSeq" id="WP_308983666.1">
    <property type="nucleotide sequence ID" value="NZ_JARXIC010000002.1"/>
</dbReference>
<dbReference type="EMBL" id="JARXIC010000002">
    <property type="protein sequence ID" value="MDQ8193158.1"/>
    <property type="molecule type" value="Genomic_DNA"/>
</dbReference>
<organism evidence="1 2">
    <name type="scientific">Thalassobacterium sedimentorum</name>
    <dbReference type="NCBI Taxonomy" id="3041258"/>
    <lineage>
        <taxon>Bacteria</taxon>
        <taxon>Pseudomonadati</taxon>
        <taxon>Verrucomicrobiota</taxon>
        <taxon>Opitutia</taxon>
        <taxon>Puniceicoccales</taxon>
        <taxon>Coraliomargaritaceae</taxon>
        <taxon>Thalassobacterium</taxon>
    </lineage>
</organism>
<protein>
    <submittedName>
        <fullName evidence="1">Uncharacterized protein</fullName>
    </submittedName>
</protein>
<evidence type="ECO:0000313" key="2">
    <source>
        <dbReference type="Proteomes" id="UP001243717"/>
    </source>
</evidence>
<sequence length="84" mass="9540">MEEKNVYIQALEAEQAGDWAKAHAMVQDMVTAEAAWVHAYLHRVEGDADNATYWYNRAVVPVCTTSLAAEWQALYRELVNIGRK</sequence>